<evidence type="ECO:0000313" key="1">
    <source>
        <dbReference type="EMBL" id="SMP03421.1"/>
    </source>
</evidence>
<organism evidence="1 2">
    <name type="scientific">Algoriphagus winogradskyi</name>
    <dbReference type="NCBI Taxonomy" id="237017"/>
    <lineage>
        <taxon>Bacteria</taxon>
        <taxon>Pseudomonadati</taxon>
        <taxon>Bacteroidota</taxon>
        <taxon>Cytophagia</taxon>
        <taxon>Cytophagales</taxon>
        <taxon>Cyclobacteriaceae</taxon>
        <taxon>Algoriphagus</taxon>
    </lineage>
</organism>
<name>A0ABY1N8N1_9BACT</name>
<gene>
    <name evidence="1" type="ORF">SAMN06265367_101174</name>
</gene>
<proteinExistence type="predicted"/>
<evidence type="ECO:0008006" key="3">
    <source>
        <dbReference type="Google" id="ProtNLM"/>
    </source>
</evidence>
<comment type="caution">
    <text evidence="1">The sequence shown here is derived from an EMBL/GenBank/DDBJ whole genome shotgun (WGS) entry which is preliminary data.</text>
</comment>
<reference evidence="1 2" key="1">
    <citation type="submission" date="2017-05" db="EMBL/GenBank/DDBJ databases">
        <authorList>
            <person name="Varghese N."/>
            <person name="Submissions S."/>
        </authorList>
    </citation>
    <scope>NUCLEOTIDE SEQUENCE [LARGE SCALE GENOMIC DNA]</scope>
    <source>
        <strain evidence="1 2">DSM 15360</strain>
    </source>
</reference>
<protein>
    <recommendedName>
        <fullName evidence="3">Lipocalin-like domain-containing protein</fullName>
    </recommendedName>
</protein>
<accession>A0ABY1N8N1</accession>
<sequence length="156" mass="17952">MKTNLLPLLAIVLFIISCKDNDDVNPEVLTQSHWQKVIEYKTDDQSYDIIYSIEFKSDGEVYAEVFAKDMETGSVLGFLEYYNGNYQIVENKITVSLTEHYINMGGTMFSDKEGLSLQDQGNLSREFQLRNKNKELHTIMPLYASSLGIIYTRVEK</sequence>
<dbReference type="EMBL" id="FXUA01000001">
    <property type="protein sequence ID" value="SMP03421.1"/>
    <property type="molecule type" value="Genomic_DNA"/>
</dbReference>
<dbReference type="RefSeq" id="WP_283411122.1">
    <property type="nucleotide sequence ID" value="NZ_FXUA01000001.1"/>
</dbReference>
<dbReference type="Proteomes" id="UP001157915">
    <property type="component" value="Unassembled WGS sequence"/>
</dbReference>
<keyword evidence="2" id="KW-1185">Reference proteome</keyword>
<dbReference type="PROSITE" id="PS51257">
    <property type="entry name" value="PROKAR_LIPOPROTEIN"/>
    <property type="match status" value="1"/>
</dbReference>
<evidence type="ECO:0000313" key="2">
    <source>
        <dbReference type="Proteomes" id="UP001157915"/>
    </source>
</evidence>